<dbReference type="Proteomes" id="UP000494115">
    <property type="component" value="Unassembled WGS sequence"/>
</dbReference>
<evidence type="ECO:0008006" key="3">
    <source>
        <dbReference type="Google" id="ProtNLM"/>
    </source>
</evidence>
<dbReference type="EMBL" id="CADIKM010000047">
    <property type="protein sequence ID" value="CAB3802292.1"/>
    <property type="molecule type" value="Genomic_DNA"/>
</dbReference>
<name>A0A6S7BXQ9_9BURK</name>
<organism evidence="1 2">
    <name type="scientific">Pararobbsia alpina</name>
    <dbReference type="NCBI Taxonomy" id="621374"/>
    <lineage>
        <taxon>Bacteria</taxon>
        <taxon>Pseudomonadati</taxon>
        <taxon>Pseudomonadota</taxon>
        <taxon>Betaproteobacteria</taxon>
        <taxon>Burkholderiales</taxon>
        <taxon>Burkholderiaceae</taxon>
        <taxon>Pararobbsia</taxon>
    </lineage>
</organism>
<gene>
    <name evidence="1" type="ORF">LMG28138_05167</name>
</gene>
<protein>
    <recommendedName>
        <fullName evidence="3">Abi-like protein</fullName>
    </recommendedName>
</protein>
<accession>A0A6S7BXQ9</accession>
<evidence type="ECO:0000313" key="1">
    <source>
        <dbReference type="EMBL" id="CAB3802292.1"/>
    </source>
</evidence>
<sequence length="376" mass="42475">MVTRMLKQIKTNTEGTLARIQALSYPRLSNYRSFFGAANDAEALGLYKWNDDLSAVLFRIISLVEVVLRNQFHHAMSLRYGTAGGHGSRDWYAHVALGAHSKSKIMDITHCRRGQRMLPRVPAPSPDDVVSGLTFGFWPHLLDLKKDLRHQAVSWGHILVDVLPGHRQRQITYWTKPKHRDALFARLDLCNALRNRIAHHEPIWKLGPLMREGRARSGSPLNMQASAPSTPADALTRLRLLYCRVTELLDWLSPAVATHHSTSELHLRCLNLLQPETLRTYRQALPPAEIDFATIANMRTLRKALRYAARRRQPVLLKDGHRQVGYLTCATPCTDYRAAGEAAGMYAVSESACIDIARRADNGPFRTPTPKNSERD</sequence>
<keyword evidence="2" id="KW-1185">Reference proteome</keyword>
<evidence type="ECO:0000313" key="2">
    <source>
        <dbReference type="Proteomes" id="UP000494115"/>
    </source>
</evidence>
<proteinExistence type="predicted"/>
<dbReference type="AlphaFoldDB" id="A0A6S7BXQ9"/>
<reference evidence="1 2" key="1">
    <citation type="submission" date="2020-04" db="EMBL/GenBank/DDBJ databases">
        <authorList>
            <person name="De Canck E."/>
        </authorList>
    </citation>
    <scope>NUCLEOTIDE SEQUENCE [LARGE SCALE GENOMIC DNA]</scope>
    <source>
        <strain evidence="1 2">LMG 28138</strain>
    </source>
</reference>